<dbReference type="GO" id="GO:0003677">
    <property type="term" value="F:DNA binding"/>
    <property type="evidence" value="ECO:0007669"/>
    <property type="project" value="UniProtKB-KW"/>
</dbReference>
<sequence length="94" mass="9974">MNKAQFVELVQASGEYKTKVEAEAAIKAFTDAVTTALVKKEDVSLVGFGSFTAALQKGKSGKVPGTDKTYTTQDKMVPKFKAGKGLKDRVASGK</sequence>
<dbReference type="InterPro" id="IPR000119">
    <property type="entry name" value="Hist_DNA-bd"/>
</dbReference>
<gene>
    <name evidence="2" type="ORF">MNB_SM-4-817</name>
</gene>
<dbReference type="PANTHER" id="PTHR33175">
    <property type="entry name" value="DNA-BINDING PROTEIN HU"/>
    <property type="match status" value="1"/>
</dbReference>
<accession>A0A1W1CTX1</accession>
<name>A0A1W1CTX1_9ZZZZ</name>
<dbReference type="GO" id="GO:0005829">
    <property type="term" value="C:cytosol"/>
    <property type="evidence" value="ECO:0007669"/>
    <property type="project" value="TreeGrafter"/>
</dbReference>
<dbReference type="AlphaFoldDB" id="A0A1W1CTX1"/>
<dbReference type="PANTHER" id="PTHR33175:SF3">
    <property type="entry name" value="DNA-BINDING PROTEIN HU-BETA"/>
    <property type="match status" value="1"/>
</dbReference>
<dbReference type="EMBL" id="FPHF01000113">
    <property type="protein sequence ID" value="SFV69276.1"/>
    <property type="molecule type" value="Genomic_DNA"/>
</dbReference>
<evidence type="ECO:0000256" key="1">
    <source>
        <dbReference type="ARBA" id="ARBA00023125"/>
    </source>
</evidence>
<organism evidence="2">
    <name type="scientific">hydrothermal vent metagenome</name>
    <dbReference type="NCBI Taxonomy" id="652676"/>
    <lineage>
        <taxon>unclassified sequences</taxon>
        <taxon>metagenomes</taxon>
        <taxon>ecological metagenomes</taxon>
    </lineage>
</organism>
<dbReference type="InterPro" id="IPR010992">
    <property type="entry name" value="IHF-like_DNA-bd_dom_sf"/>
</dbReference>
<dbReference type="SMART" id="SM00411">
    <property type="entry name" value="BHL"/>
    <property type="match status" value="1"/>
</dbReference>
<reference evidence="2" key="1">
    <citation type="submission" date="2016-10" db="EMBL/GenBank/DDBJ databases">
        <authorList>
            <person name="de Groot N.N."/>
        </authorList>
    </citation>
    <scope>NUCLEOTIDE SEQUENCE</scope>
</reference>
<proteinExistence type="predicted"/>
<keyword evidence="1 2" id="KW-0238">DNA-binding</keyword>
<dbReference type="GO" id="GO:0030527">
    <property type="term" value="F:structural constituent of chromatin"/>
    <property type="evidence" value="ECO:0007669"/>
    <property type="project" value="InterPro"/>
</dbReference>
<dbReference type="Pfam" id="PF00216">
    <property type="entry name" value="Bac_DNA_binding"/>
    <property type="match status" value="1"/>
</dbReference>
<protein>
    <submittedName>
        <fullName evidence="2">DNA-binding protein HU</fullName>
    </submittedName>
</protein>
<dbReference type="SUPFAM" id="SSF47729">
    <property type="entry name" value="IHF-like DNA-binding proteins"/>
    <property type="match status" value="1"/>
</dbReference>
<dbReference type="Gene3D" id="4.10.520.10">
    <property type="entry name" value="IHF-like DNA-binding proteins"/>
    <property type="match status" value="1"/>
</dbReference>
<dbReference type="PRINTS" id="PR01727">
    <property type="entry name" value="DNABINDINGHU"/>
</dbReference>
<evidence type="ECO:0000313" key="2">
    <source>
        <dbReference type="EMBL" id="SFV69276.1"/>
    </source>
</evidence>